<evidence type="ECO:0000313" key="7">
    <source>
        <dbReference type="Proteomes" id="UP001560019"/>
    </source>
</evidence>
<comment type="similarity">
    <text evidence="1">Belongs to the LysR transcriptional regulatory family.</text>
</comment>
<dbReference type="EMBL" id="JBEHHI010000001">
    <property type="protein sequence ID" value="MEX5726857.1"/>
    <property type="molecule type" value="Genomic_DNA"/>
</dbReference>
<accession>A0ABV3XNH9</accession>
<evidence type="ECO:0000259" key="5">
    <source>
        <dbReference type="PROSITE" id="PS50931"/>
    </source>
</evidence>
<evidence type="ECO:0000256" key="3">
    <source>
        <dbReference type="ARBA" id="ARBA00023125"/>
    </source>
</evidence>
<dbReference type="Pfam" id="PF00126">
    <property type="entry name" value="HTH_1"/>
    <property type="match status" value="1"/>
</dbReference>
<feature type="domain" description="HTH lysR-type" evidence="5">
    <location>
        <begin position="13"/>
        <end position="65"/>
    </location>
</feature>
<dbReference type="GO" id="GO:0003677">
    <property type="term" value="F:DNA binding"/>
    <property type="evidence" value="ECO:0007669"/>
    <property type="project" value="UniProtKB-KW"/>
</dbReference>
<evidence type="ECO:0000256" key="4">
    <source>
        <dbReference type="ARBA" id="ARBA00023163"/>
    </source>
</evidence>
<organism evidence="6 7">
    <name type="scientific">Rhodovulum iodosum</name>
    <dbReference type="NCBI Taxonomy" id="68291"/>
    <lineage>
        <taxon>Bacteria</taxon>
        <taxon>Pseudomonadati</taxon>
        <taxon>Pseudomonadota</taxon>
        <taxon>Alphaproteobacteria</taxon>
        <taxon>Rhodobacterales</taxon>
        <taxon>Paracoccaceae</taxon>
        <taxon>Rhodovulum</taxon>
    </lineage>
</organism>
<proteinExistence type="inferred from homology"/>
<dbReference type="Pfam" id="PF03466">
    <property type="entry name" value="LysR_substrate"/>
    <property type="match status" value="1"/>
</dbReference>
<evidence type="ECO:0000256" key="2">
    <source>
        <dbReference type="ARBA" id="ARBA00023015"/>
    </source>
</evidence>
<dbReference type="Gene3D" id="3.40.190.10">
    <property type="entry name" value="Periplasmic binding protein-like II"/>
    <property type="match status" value="2"/>
</dbReference>
<dbReference type="PROSITE" id="PS50931">
    <property type="entry name" value="HTH_LYSR"/>
    <property type="match status" value="1"/>
</dbReference>
<protein>
    <submittedName>
        <fullName evidence="6">DNA-binding transcriptional LysR family regulator</fullName>
    </submittedName>
</protein>
<evidence type="ECO:0000313" key="6">
    <source>
        <dbReference type="EMBL" id="MEX5726857.1"/>
    </source>
</evidence>
<name>A0ABV3XNH9_9RHOB</name>
<dbReference type="InterPro" id="IPR005119">
    <property type="entry name" value="LysR_subst-bd"/>
</dbReference>
<reference evidence="6 7" key="1">
    <citation type="submission" date="2024-06" db="EMBL/GenBank/DDBJ databases">
        <title>Genome of Rhodovulum iodosum, a marine photoferrotroph.</title>
        <authorList>
            <person name="Bianchini G."/>
            <person name="Nikeleit V."/>
            <person name="Kappler A."/>
            <person name="Bryce C."/>
            <person name="Sanchez-Baracaldo P."/>
        </authorList>
    </citation>
    <scope>NUCLEOTIDE SEQUENCE [LARGE SCALE GENOMIC DNA]</scope>
    <source>
        <strain evidence="6 7">UT/N1</strain>
    </source>
</reference>
<gene>
    <name evidence="6" type="ORF">Ga0609869_000210</name>
</gene>
<evidence type="ECO:0000256" key="1">
    <source>
        <dbReference type="ARBA" id="ARBA00009437"/>
    </source>
</evidence>
<dbReference type="Proteomes" id="UP001560019">
    <property type="component" value="Unassembled WGS sequence"/>
</dbReference>
<keyword evidence="4" id="KW-0804">Transcription</keyword>
<sequence length="324" mass="35460">MVQSAGRISLWGIEAFLAAAEEGTVSAAARRLQASPSAISQQISALEAALGATLMDRATRPVMLTPAGEMFRQRARVILTEAHQARAELAAEDMAGLTRFRLGMIEDFEADVTPRLLAGMAEDLRQCQFQLVTGPSHRLFDLLDTRALDMVVAADMGATADWMEVHPLLSEPFVAAVPRGAVDPGGDVLAQLKTLPLIQYTLRHLMGRQIAEHLARQNLTLAHRFELDSYPAIMAMVAGGAGWTILTPLGYLHAQRFGDEVALMPLPFEPLSRTISLSARRGVLRDMPERVADRLRGLVRAVVVDPSLARLPWLEGRLKVHERP</sequence>
<dbReference type="PANTHER" id="PTHR30126">
    <property type="entry name" value="HTH-TYPE TRANSCRIPTIONAL REGULATOR"/>
    <property type="match status" value="1"/>
</dbReference>
<dbReference type="SUPFAM" id="SSF46785">
    <property type="entry name" value="Winged helix' DNA-binding domain"/>
    <property type="match status" value="1"/>
</dbReference>
<dbReference type="PANTHER" id="PTHR30126:SF94">
    <property type="entry name" value="LYSR FAMILY TRANSCRIPTIONAL REGULATOR"/>
    <property type="match status" value="1"/>
</dbReference>
<dbReference type="SUPFAM" id="SSF53850">
    <property type="entry name" value="Periplasmic binding protein-like II"/>
    <property type="match status" value="1"/>
</dbReference>
<dbReference type="Gene3D" id="1.10.10.10">
    <property type="entry name" value="Winged helix-like DNA-binding domain superfamily/Winged helix DNA-binding domain"/>
    <property type="match status" value="1"/>
</dbReference>
<dbReference type="InterPro" id="IPR036388">
    <property type="entry name" value="WH-like_DNA-bd_sf"/>
</dbReference>
<comment type="caution">
    <text evidence="6">The sequence shown here is derived from an EMBL/GenBank/DDBJ whole genome shotgun (WGS) entry which is preliminary data.</text>
</comment>
<keyword evidence="3 6" id="KW-0238">DNA-binding</keyword>
<keyword evidence="7" id="KW-1185">Reference proteome</keyword>
<dbReference type="InterPro" id="IPR036390">
    <property type="entry name" value="WH_DNA-bd_sf"/>
</dbReference>
<dbReference type="InterPro" id="IPR000847">
    <property type="entry name" value="LysR_HTH_N"/>
</dbReference>
<dbReference type="RefSeq" id="WP_125404301.1">
    <property type="nucleotide sequence ID" value="NZ_JBEHHI010000001.1"/>
</dbReference>
<keyword evidence="2" id="KW-0805">Transcription regulation</keyword>